<keyword evidence="2" id="KW-1185">Reference proteome</keyword>
<dbReference type="EMBL" id="BAABIA010000003">
    <property type="protein sequence ID" value="GAA5138473.1"/>
    <property type="molecule type" value="Genomic_DNA"/>
</dbReference>
<dbReference type="Proteomes" id="UP001499852">
    <property type="component" value="Unassembled WGS sequence"/>
</dbReference>
<comment type="caution">
    <text evidence="1">The sequence shown here is derived from an EMBL/GenBank/DDBJ whole genome shotgun (WGS) entry which is preliminary data.</text>
</comment>
<accession>A0ABP9P414</accession>
<gene>
    <name evidence="1" type="ORF">GCM10023213_17310</name>
</gene>
<name>A0ABP9P414_9BACT</name>
<protein>
    <submittedName>
        <fullName evidence="1">Uncharacterized protein</fullName>
    </submittedName>
</protein>
<evidence type="ECO:0000313" key="2">
    <source>
        <dbReference type="Proteomes" id="UP001499852"/>
    </source>
</evidence>
<organism evidence="1 2">
    <name type="scientific">Prosthecobacter algae</name>
    <dbReference type="NCBI Taxonomy" id="1144682"/>
    <lineage>
        <taxon>Bacteria</taxon>
        <taxon>Pseudomonadati</taxon>
        <taxon>Verrucomicrobiota</taxon>
        <taxon>Verrucomicrobiia</taxon>
        <taxon>Verrucomicrobiales</taxon>
        <taxon>Verrucomicrobiaceae</taxon>
        <taxon>Prosthecobacter</taxon>
    </lineage>
</organism>
<evidence type="ECO:0000313" key="1">
    <source>
        <dbReference type="EMBL" id="GAA5138473.1"/>
    </source>
</evidence>
<sequence length="175" mass="19362">MKFAMHTAAPLTSSEMAFVTFDLLSFGEILVPDHPLRFGFQVDIVPSQNACRQIVIGLVSKPREAGESTGRTHGFAVRVDLETGEIWDLLNDSGLVGWIERPMSSFTDEEPLLLNWEVDHHGAALIPRLQIANEVFLYPALLYTDGMVMETLAGSESESGVQASFLHPAVWKESF</sequence>
<reference evidence="2" key="1">
    <citation type="journal article" date="2019" name="Int. J. Syst. Evol. Microbiol.">
        <title>The Global Catalogue of Microorganisms (GCM) 10K type strain sequencing project: providing services to taxonomists for standard genome sequencing and annotation.</title>
        <authorList>
            <consortium name="The Broad Institute Genomics Platform"/>
            <consortium name="The Broad Institute Genome Sequencing Center for Infectious Disease"/>
            <person name="Wu L."/>
            <person name="Ma J."/>
        </authorList>
    </citation>
    <scope>NUCLEOTIDE SEQUENCE [LARGE SCALE GENOMIC DNA]</scope>
    <source>
        <strain evidence="2">JCM 18053</strain>
    </source>
</reference>
<proteinExistence type="predicted"/>